<dbReference type="RefSeq" id="WP_343906641.1">
    <property type="nucleotide sequence ID" value="NZ_BAAAJE010000004.1"/>
</dbReference>
<sequence length="209" mass="22747">MSTSLSAAMRLGSRAEHEQAEEAPFVTDLLAGRVGEQGYAEYLLRLRAVYDALEGAVRAHADDPAVAAVHDPDLERVPALDADLDHWLPDGPRTVASPAVTAYRERLEHARAWGPLLAAHHYTRYLGDLSGGQAIGRVVDRTFGLAGRGVAFYDFPAIPRPKPYKDAYRARLDALGLSPVQTARVVDEVRAAFRLNHGLFAELVDSLPA</sequence>
<evidence type="ECO:0000256" key="2">
    <source>
        <dbReference type="ARBA" id="ARBA00022723"/>
    </source>
</evidence>
<dbReference type="PIRSF" id="PIRSF000343">
    <property type="entry name" value="Haem_Oase"/>
    <property type="match status" value="1"/>
</dbReference>
<protein>
    <submittedName>
        <fullName evidence="4">Biliverdin-producing heme oxygenase</fullName>
    </submittedName>
</protein>
<organism evidence="4 5">
    <name type="scientific">Nocardioides aquiterrae</name>
    <dbReference type="NCBI Taxonomy" id="203799"/>
    <lineage>
        <taxon>Bacteria</taxon>
        <taxon>Bacillati</taxon>
        <taxon>Actinomycetota</taxon>
        <taxon>Actinomycetes</taxon>
        <taxon>Propionibacteriales</taxon>
        <taxon>Nocardioidaceae</taxon>
        <taxon>Nocardioides</taxon>
    </lineage>
</organism>
<keyword evidence="5" id="KW-1185">Reference proteome</keyword>
<comment type="caution">
    <text evidence="4">The sequence shown here is derived from an EMBL/GenBank/DDBJ whole genome shotgun (WGS) entry which is preliminary data.</text>
</comment>
<name>A0ABN1UB97_9ACTN</name>
<accession>A0ABN1UB97</accession>
<dbReference type="Gene3D" id="1.20.910.10">
    <property type="entry name" value="Heme oxygenase-like"/>
    <property type="match status" value="1"/>
</dbReference>
<evidence type="ECO:0000313" key="4">
    <source>
        <dbReference type="EMBL" id="GAA1133993.1"/>
    </source>
</evidence>
<dbReference type="Pfam" id="PF01126">
    <property type="entry name" value="Heme_oxygenase"/>
    <property type="match status" value="1"/>
</dbReference>
<proteinExistence type="predicted"/>
<dbReference type="CDD" id="cd19165">
    <property type="entry name" value="HemeO"/>
    <property type="match status" value="1"/>
</dbReference>
<dbReference type="Proteomes" id="UP001499979">
    <property type="component" value="Unassembled WGS sequence"/>
</dbReference>
<dbReference type="InterPro" id="IPR002051">
    <property type="entry name" value="Haem_Oase"/>
</dbReference>
<reference evidence="4 5" key="1">
    <citation type="journal article" date="2019" name="Int. J. Syst. Evol. Microbiol.">
        <title>The Global Catalogue of Microorganisms (GCM) 10K type strain sequencing project: providing services to taxonomists for standard genome sequencing and annotation.</title>
        <authorList>
            <consortium name="The Broad Institute Genomics Platform"/>
            <consortium name="The Broad Institute Genome Sequencing Center for Infectious Disease"/>
            <person name="Wu L."/>
            <person name="Ma J."/>
        </authorList>
    </citation>
    <scope>NUCLEOTIDE SEQUENCE [LARGE SCALE GENOMIC DNA]</scope>
    <source>
        <strain evidence="4 5">JCM 11813</strain>
    </source>
</reference>
<evidence type="ECO:0000256" key="3">
    <source>
        <dbReference type="ARBA" id="ARBA00023004"/>
    </source>
</evidence>
<keyword evidence="1" id="KW-0349">Heme</keyword>
<gene>
    <name evidence="4" type="ORF">GCM10009606_12740</name>
</gene>
<keyword evidence="2" id="KW-0479">Metal-binding</keyword>
<dbReference type="EMBL" id="BAAAJE010000004">
    <property type="protein sequence ID" value="GAA1133993.1"/>
    <property type="molecule type" value="Genomic_DNA"/>
</dbReference>
<dbReference type="SUPFAM" id="SSF48613">
    <property type="entry name" value="Heme oxygenase-like"/>
    <property type="match status" value="1"/>
</dbReference>
<dbReference type="PANTHER" id="PTHR10720:SF0">
    <property type="entry name" value="HEME OXYGENASE"/>
    <property type="match status" value="1"/>
</dbReference>
<dbReference type="InterPro" id="IPR016084">
    <property type="entry name" value="Haem_Oase-like_multi-hlx"/>
</dbReference>
<evidence type="ECO:0000256" key="1">
    <source>
        <dbReference type="ARBA" id="ARBA00022617"/>
    </source>
</evidence>
<evidence type="ECO:0000313" key="5">
    <source>
        <dbReference type="Proteomes" id="UP001499979"/>
    </source>
</evidence>
<keyword evidence="3" id="KW-0408">Iron</keyword>
<dbReference type="PANTHER" id="PTHR10720">
    <property type="entry name" value="HEME OXYGENASE"/>
    <property type="match status" value="1"/>
</dbReference>
<dbReference type="PRINTS" id="PR00088">
    <property type="entry name" value="HAEMOXYGNASE"/>
</dbReference>
<dbReference type="InterPro" id="IPR016053">
    <property type="entry name" value="Haem_Oase-like"/>
</dbReference>